<dbReference type="Gene3D" id="3.40.50.300">
    <property type="entry name" value="P-loop containing nucleotide triphosphate hydrolases"/>
    <property type="match status" value="1"/>
</dbReference>
<feature type="region of interest" description="Disordered" evidence="1">
    <location>
        <begin position="775"/>
        <end position="822"/>
    </location>
</feature>
<protein>
    <recommendedName>
        <fullName evidence="3">TraD/TraG TraM recognition site domain-containing protein</fullName>
    </recommendedName>
</protein>
<accession>A0A426DSE3</accession>
<dbReference type="Proteomes" id="UP000274920">
    <property type="component" value="Unassembled WGS sequence"/>
</dbReference>
<dbReference type="Pfam" id="PF12696">
    <property type="entry name" value="TraG-D_C"/>
    <property type="match status" value="1"/>
</dbReference>
<feature type="region of interest" description="Disordered" evidence="1">
    <location>
        <begin position="287"/>
        <end position="309"/>
    </location>
</feature>
<dbReference type="RefSeq" id="WP_125125844.1">
    <property type="nucleotide sequence ID" value="NZ_RHJS01000001.1"/>
</dbReference>
<feature type="domain" description="TraD/TraG TraM recognition site" evidence="3">
    <location>
        <begin position="573"/>
        <end position="691"/>
    </location>
</feature>
<evidence type="ECO:0000256" key="2">
    <source>
        <dbReference type="SAM" id="Phobius"/>
    </source>
</evidence>
<feature type="compositionally biased region" description="Low complexity" evidence="1">
    <location>
        <begin position="291"/>
        <end position="302"/>
    </location>
</feature>
<feature type="transmembrane region" description="Helical" evidence="2">
    <location>
        <begin position="134"/>
        <end position="155"/>
    </location>
</feature>
<sequence>MSDLKISHSKWIQDMLKASCLRPPFIPAFLCALFLIQLSVYTIRFMIALYRIDFSILPHGVLSQSVMLILPVLVWITGTCADFFNFYRFKVTAYAAAACSEALLFTAMAFQLLSRLFLPSILSIRTDEIFTKDMILFLARLAVELPLLPFFLLLMKGFLRPVRETESRNALLAFKLSHYLPDRKTACEIRYPLSIARDIATGKYIAISEKDRFLHTLVDGTSGTGKTSSTILPAIKNDLDMRCTAEQMQMSAMWELVQKGIYTYTGDDAFFSLSHFKYTAGDLHGSDFKPSGGSNNRNSSRSFEQPSPSDMLEELRLKYPVCGITVMAPEDSLTDDVCRLCDRRHIPYHRIDATPAADGKPKSNWTGMNPFFLSPMLSGDALHQAIVKKAVIFSDVMQVITDLKGKADSYFTGLNRQMLANLAILVMNTVPPLQNRQATPADLQMLINNFDLLPPYVSKLEELDRRQQRYSFILQYIRDDLLGRGRVKMEDQSRGTRNIINEFLLMPGSREVYCAQTSIDFDRILKNGEVTVCNYDLASGDSNAVAFGLFFLLSFNNAVLSRPGTEKTRTPHFFYIDELPVLIHSSLEKNFSLFRKFRVAMFCAIQTLDQFEKNEITKYLKGVILGCAHILVFGRSSLSDMEVFSSMAGVREEIDEQTSVSETALSGDSPALSYSSRETLVQKNALEEADIRMRDFQEITFFTTQNGCPLPPLHAKVQFLSRSDWEPGIKQKLSVDSFRKSATNVSETEHKTMPSAIHQTPSGLVSRYCQEEGFPDRAQNDENSVPTPSADPDASLCNTVSPSSQPRQTCIPDGSETLDGII</sequence>
<feature type="transmembrane region" description="Helical" evidence="2">
    <location>
        <begin position="93"/>
        <end position="113"/>
    </location>
</feature>
<keyword evidence="5" id="KW-1185">Reference proteome</keyword>
<dbReference type="InterPro" id="IPR032689">
    <property type="entry name" value="TraG-D_C"/>
</dbReference>
<keyword evidence="2" id="KW-0812">Transmembrane</keyword>
<reference evidence="4" key="1">
    <citation type="submission" date="2018-10" db="EMBL/GenBank/DDBJ databases">
        <title>Schaedlerella arabinophila gen. nov. sp. nov., isolated from the mouse intestinal tract and comparative analysis with the genome of the closely related altered Schaedler flora strain ASF502.</title>
        <authorList>
            <person name="Miyake S."/>
            <person name="Soh M."/>
            <person name="Seedorf H."/>
        </authorList>
    </citation>
    <scope>NUCLEOTIDE SEQUENCE [LARGE SCALE GENOMIC DNA]</scope>
    <source>
        <strain evidence="4">DSM 106076</strain>
    </source>
</reference>
<evidence type="ECO:0000313" key="5">
    <source>
        <dbReference type="Proteomes" id="UP000274920"/>
    </source>
</evidence>
<evidence type="ECO:0000259" key="3">
    <source>
        <dbReference type="Pfam" id="PF12696"/>
    </source>
</evidence>
<feature type="compositionally biased region" description="Polar residues" evidence="1">
    <location>
        <begin position="796"/>
        <end position="808"/>
    </location>
</feature>
<comment type="caution">
    <text evidence="4">The sequence shown here is derived from an EMBL/GenBank/DDBJ whole genome shotgun (WGS) entry which is preliminary data.</text>
</comment>
<dbReference type="AlphaFoldDB" id="A0A426DSE3"/>
<dbReference type="EMBL" id="RHJS01000001">
    <property type="protein sequence ID" value="RRK36901.1"/>
    <property type="molecule type" value="Genomic_DNA"/>
</dbReference>
<evidence type="ECO:0000313" key="4">
    <source>
        <dbReference type="EMBL" id="RRK36901.1"/>
    </source>
</evidence>
<proteinExistence type="predicted"/>
<organism evidence="4 5">
    <name type="scientific">Schaedlerella arabinosiphila</name>
    <dbReference type="NCBI Taxonomy" id="2044587"/>
    <lineage>
        <taxon>Bacteria</taxon>
        <taxon>Bacillati</taxon>
        <taxon>Bacillota</taxon>
        <taxon>Clostridia</taxon>
        <taxon>Lachnospirales</taxon>
        <taxon>Lachnospiraceae</taxon>
        <taxon>Schaedlerella</taxon>
    </lineage>
</organism>
<keyword evidence="2" id="KW-0472">Membrane</keyword>
<name>A0A426DSE3_9FIRM</name>
<dbReference type="SUPFAM" id="SSF52540">
    <property type="entry name" value="P-loop containing nucleoside triphosphate hydrolases"/>
    <property type="match status" value="1"/>
</dbReference>
<keyword evidence="2" id="KW-1133">Transmembrane helix</keyword>
<evidence type="ECO:0000256" key="1">
    <source>
        <dbReference type="SAM" id="MobiDB-lite"/>
    </source>
</evidence>
<dbReference type="CDD" id="cd01127">
    <property type="entry name" value="TrwB_TraG_TraD_VirD4"/>
    <property type="match status" value="1"/>
</dbReference>
<feature type="transmembrane region" description="Helical" evidence="2">
    <location>
        <begin position="25"/>
        <end position="47"/>
    </location>
</feature>
<gene>
    <name evidence="4" type="ORF">EBB54_00085</name>
</gene>
<dbReference type="InterPro" id="IPR027417">
    <property type="entry name" value="P-loop_NTPase"/>
</dbReference>